<protein>
    <submittedName>
        <fullName evidence="1">Uncharacterized protein</fullName>
    </submittedName>
</protein>
<dbReference type="Proteomes" id="UP000176604">
    <property type="component" value="Unassembled WGS sequence"/>
</dbReference>
<evidence type="ECO:0000313" key="1">
    <source>
        <dbReference type="EMBL" id="OGL77290.1"/>
    </source>
</evidence>
<sequence length="176" mass="19495">MTYIRRMWYTLVIIMMTHAKIFIIIILLLATGASVWQWRAQRKEPPQSVPPQGIETPQDQWAGEVVGTVVVQHRFLNGTHIYSGTLTTPTPCHQVSADARVMESYPEQIVLALTLQEPEPDAVCVQMIAELPFTVQVRASEEASVRGELDGAPVRLELIEGGDGIHAPSLGIELMP</sequence>
<dbReference type="STRING" id="1802397.A3J43_00525"/>
<name>A0A1F7UG84_9BACT</name>
<dbReference type="EMBL" id="MGEF01000062">
    <property type="protein sequence ID" value="OGL77290.1"/>
    <property type="molecule type" value="Genomic_DNA"/>
</dbReference>
<accession>A0A1F7UG84</accession>
<gene>
    <name evidence="1" type="ORF">A3J43_00525</name>
</gene>
<proteinExistence type="predicted"/>
<comment type="caution">
    <text evidence="1">The sequence shown here is derived from an EMBL/GenBank/DDBJ whole genome shotgun (WGS) entry which is preliminary data.</text>
</comment>
<organism evidence="1 2">
    <name type="scientific">Candidatus Uhrbacteria bacterium RIFCSPHIGHO2_12_FULL_54_23</name>
    <dbReference type="NCBI Taxonomy" id="1802397"/>
    <lineage>
        <taxon>Bacteria</taxon>
        <taxon>Candidatus Uhriibacteriota</taxon>
    </lineage>
</organism>
<reference evidence="1 2" key="1">
    <citation type="journal article" date="2016" name="Nat. Commun.">
        <title>Thousands of microbial genomes shed light on interconnected biogeochemical processes in an aquifer system.</title>
        <authorList>
            <person name="Anantharaman K."/>
            <person name="Brown C.T."/>
            <person name="Hug L.A."/>
            <person name="Sharon I."/>
            <person name="Castelle C.J."/>
            <person name="Probst A.J."/>
            <person name="Thomas B.C."/>
            <person name="Singh A."/>
            <person name="Wilkins M.J."/>
            <person name="Karaoz U."/>
            <person name="Brodie E.L."/>
            <person name="Williams K.H."/>
            <person name="Hubbard S.S."/>
            <person name="Banfield J.F."/>
        </authorList>
    </citation>
    <scope>NUCLEOTIDE SEQUENCE [LARGE SCALE GENOMIC DNA]</scope>
</reference>
<dbReference type="AlphaFoldDB" id="A0A1F7UG84"/>
<evidence type="ECO:0000313" key="2">
    <source>
        <dbReference type="Proteomes" id="UP000176604"/>
    </source>
</evidence>